<evidence type="ECO:0000256" key="3">
    <source>
        <dbReference type="ARBA" id="ARBA00022532"/>
    </source>
</evidence>
<dbReference type="Pfam" id="PF03971">
    <property type="entry name" value="IDH"/>
    <property type="match status" value="1"/>
</dbReference>
<evidence type="ECO:0000313" key="8">
    <source>
        <dbReference type="EMBL" id="GMH59719.1"/>
    </source>
</evidence>
<dbReference type="NCBIfam" id="TIGR00178">
    <property type="entry name" value="monomer_idh"/>
    <property type="match status" value="1"/>
</dbReference>
<dbReference type="SUPFAM" id="SSF53659">
    <property type="entry name" value="Isocitrate/Isopropylmalate dehydrogenase-like"/>
    <property type="match status" value="1"/>
</dbReference>
<dbReference type="OrthoDB" id="408849at2759"/>
<keyword evidence="7" id="KW-0560">Oxidoreductase</keyword>
<comment type="caution">
    <text evidence="8">The sequence shown here is derived from an EMBL/GenBank/DDBJ whole genome shotgun (WGS) entry which is preliminary data.</text>
</comment>
<evidence type="ECO:0000256" key="4">
    <source>
        <dbReference type="ARBA" id="ARBA00022723"/>
    </source>
</evidence>
<dbReference type="Proteomes" id="UP001165082">
    <property type="component" value="Unassembled WGS sequence"/>
</dbReference>
<evidence type="ECO:0000256" key="5">
    <source>
        <dbReference type="ARBA" id="ARBA00022842"/>
    </source>
</evidence>
<evidence type="ECO:0000256" key="1">
    <source>
        <dbReference type="ARBA" id="ARBA00001946"/>
    </source>
</evidence>
<keyword evidence="3" id="KW-0816">Tricarboxylic acid cycle</keyword>
<dbReference type="PIRSF" id="PIRSF009407">
    <property type="entry name" value="IDH_monmr"/>
    <property type="match status" value="1"/>
</dbReference>
<dbReference type="InterPro" id="IPR004436">
    <property type="entry name" value="Isocitrate_DH_NADP_mono"/>
</dbReference>
<dbReference type="GO" id="GO:0006097">
    <property type="term" value="P:glyoxylate cycle"/>
    <property type="evidence" value="ECO:0007669"/>
    <property type="project" value="UniProtKB-KW"/>
</dbReference>
<keyword evidence="5" id="KW-0460">Magnesium</keyword>
<evidence type="ECO:0000256" key="7">
    <source>
        <dbReference type="ARBA" id="ARBA00023002"/>
    </source>
</evidence>
<keyword evidence="2" id="KW-0329">Glyoxylate bypass</keyword>
<dbReference type="Gene3D" id="3.40.718.10">
    <property type="entry name" value="Isopropylmalate Dehydrogenase"/>
    <property type="match status" value="2"/>
</dbReference>
<dbReference type="GO" id="GO:0004450">
    <property type="term" value="F:isocitrate dehydrogenase (NADP+) activity"/>
    <property type="evidence" value="ECO:0007669"/>
    <property type="project" value="InterPro"/>
</dbReference>
<reference evidence="8" key="1">
    <citation type="submission" date="2022-07" db="EMBL/GenBank/DDBJ databases">
        <title>Genome analysis of Parmales, a sister group of diatoms, reveals the evolutionary specialization of diatoms from phago-mixotrophs to photoautotrophs.</title>
        <authorList>
            <person name="Ban H."/>
            <person name="Sato S."/>
            <person name="Yoshikawa S."/>
            <person name="Kazumasa Y."/>
            <person name="Nakamura Y."/>
            <person name="Ichinomiya M."/>
            <person name="Saitoh K."/>
            <person name="Sato N."/>
            <person name="Blanc-Mathieu R."/>
            <person name="Endo H."/>
            <person name="Kuwata A."/>
            <person name="Ogata H."/>
        </authorList>
    </citation>
    <scope>NUCLEOTIDE SEQUENCE</scope>
</reference>
<dbReference type="PANTHER" id="PTHR36999">
    <property type="entry name" value="ISOCITRATE DEHYDROGENASE [NADP]"/>
    <property type="match status" value="1"/>
</dbReference>
<keyword evidence="4" id="KW-0479">Metal-binding</keyword>
<name>A0A9W7DX51_9STRA</name>
<evidence type="ECO:0000256" key="2">
    <source>
        <dbReference type="ARBA" id="ARBA00022435"/>
    </source>
</evidence>
<sequence length="783" mass="86728">MLGFRPSFPILRSVSTATWAASRTTSVRCFASAPGLSSTHGIEDNVANPVGRIIYTETDEAPSLATYSLLPIFKSFASISSVSVVPSDISLSGRILSQFDDCLTPEQQIPDNLSYLGEIAKTPDANIVKLPNISASIPQLKECIDELRSKGYNVPLFPEEPSTPEEERVRAEYSKVLGSAVNPVLREGNSDRRVAAPVKRYAAKNPHKMGIWSKASRTHVSHMDKGDFYESEKSAVMARAGSVRIEFEGPSGKEVLKESTELMEGEVIDGSFMNVEELKKFFEREIEDAKESDILLSLHLKATMMKVSDPIMFGHCVRSFYKDAFAKHGDLFDSIGADPNNGIGDVYEKVYKKCDASTAVQVVKDIEACYESRPWLAMVNSDKGITNLHVPSDVIIDASMPVVVRDSGQMWNRDDSLEDTKCLIPDRCYATMYQECLSYARTNGQFDVATMGNVSNVGLMAQKAQEYGSHDKTFEIEGKGVIRVVDNESGEEYFSHDVNEGDIWRMCQTKDEPIRDWVRLAVSRARATGSKTIFWLDANRGHDSNIIKKVETYLKDHDTDGLDIQILKPVDAIRVSMERATAGEDTISVTGNVLRDYLTDLFPILELGTSAKMLSIVPLLKGGGLFETGAGGSAPKHVQQFVSEGHLRWDSLGEYLATAVAFEHLGEQKGDANVKLLGSTLNKAVGRVLDNRKSPSRRVNEIDNRATNFYVALYWAEYLAEANPAYSNLCGELREKRAKIVEEHQGVQGESMDVGGYFRFDKEKAEKAMRPSKTMNDIIDGVK</sequence>
<dbReference type="EMBL" id="BRXZ01002317">
    <property type="protein sequence ID" value="GMH59719.1"/>
    <property type="molecule type" value="Genomic_DNA"/>
</dbReference>
<comment type="cofactor">
    <cofactor evidence="1">
        <name>Mg(2+)</name>
        <dbReference type="ChEBI" id="CHEBI:18420"/>
    </cofactor>
</comment>
<dbReference type="PANTHER" id="PTHR36999:SF1">
    <property type="entry name" value="ISOCITRATE DEHYDROGENASE (NADP(+))"/>
    <property type="match status" value="1"/>
</dbReference>
<accession>A0A9W7DX51</accession>
<dbReference type="GO" id="GO:0046872">
    <property type="term" value="F:metal ion binding"/>
    <property type="evidence" value="ECO:0007669"/>
    <property type="project" value="UniProtKB-KW"/>
</dbReference>
<dbReference type="AlphaFoldDB" id="A0A9W7DX51"/>
<keyword evidence="9" id="KW-1185">Reference proteome</keyword>
<evidence type="ECO:0000256" key="6">
    <source>
        <dbReference type="ARBA" id="ARBA00022857"/>
    </source>
</evidence>
<proteinExistence type="predicted"/>
<organism evidence="8 9">
    <name type="scientific">Triparma retinervis</name>
    <dbReference type="NCBI Taxonomy" id="2557542"/>
    <lineage>
        <taxon>Eukaryota</taxon>
        <taxon>Sar</taxon>
        <taxon>Stramenopiles</taxon>
        <taxon>Ochrophyta</taxon>
        <taxon>Bolidophyceae</taxon>
        <taxon>Parmales</taxon>
        <taxon>Triparmaceae</taxon>
        <taxon>Triparma</taxon>
    </lineage>
</organism>
<evidence type="ECO:0008006" key="10">
    <source>
        <dbReference type="Google" id="ProtNLM"/>
    </source>
</evidence>
<protein>
    <recommendedName>
        <fullName evidence="10">Isocitrate dehydrogenase (NADP(+))</fullName>
    </recommendedName>
</protein>
<gene>
    <name evidence="8" type="ORF">TrRE_jg7246</name>
</gene>
<dbReference type="GO" id="GO:0006099">
    <property type="term" value="P:tricarboxylic acid cycle"/>
    <property type="evidence" value="ECO:0007669"/>
    <property type="project" value="UniProtKB-KW"/>
</dbReference>
<evidence type="ECO:0000313" key="9">
    <source>
        <dbReference type="Proteomes" id="UP001165082"/>
    </source>
</evidence>
<keyword evidence="6" id="KW-0521">NADP</keyword>